<comment type="function">
    <text evidence="1">Specifically methylates the guanosine in position 1516 of 16S rRNA.</text>
</comment>
<dbReference type="EC" id="2.1.1.242" evidence="1"/>
<dbReference type="InterPro" id="IPR029063">
    <property type="entry name" value="SAM-dependent_MTases_sf"/>
</dbReference>
<feature type="binding site" evidence="1">
    <location>
        <begin position="106"/>
        <end position="107"/>
    </location>
    <ligand>
        <name>S-adenosyl-L-methionine</name>
        <dbReference type="ChEBI" id="CHEBI:59789"/>
    </ligand>
</feature>
<keyword evidence="1" id="KW-0698">rRNA processing</keyword>
<keyword evidence="1 2" id="KW-0489">Methyltransferase</keyword>
<dbReference type="InterPro" id="IPR007536">
    <property type="entry name" value="16SrRNA_methylTrfase_J"/>
</dbReference>
<feature type="binding site" evidence="1">
    <location>
        <position position="174"/>
    </location>
    <ligand>
        <name>S-adenosyl-L-methionine</name>
        <dbReference type="ChEBI" id="CHEBI:59789"/>
    </ligand>
</feature>
<evidence type="ECO:0000313" key="3">
    <source>
        <dbReference type="Proteomes" id="UP000243745"/>
    </source>
</evidence>
<dbReference type="PANTHER" id="PTHR36112:SF1">
    <property type="entry name" value="RIBOSOMAL RNA SMALL SUBUNIT METHYLTRANSFERASE J"/>
    <property type="match status" value="1"/>
</dbReference>
<dbReference type="RefSeq" id="WP_093143749.1">
    <property type="nucleotide sequence ID" value="NZ_FOXF01000070.1"/>
</dbReference>
<dbReference type="Pfam" id="PF04445">
    <property type="entry name" value="SAM_MT"/>
    <property type="match status" value="1"/>
</dbReference>
<gene>
    <name evidence="1" type="primary">rsmJ</name>
    <name evidence="2" type="ORF">SAMN02910344_02226</name>
</gene>
<keyword evidence="1" id="KW-0963">Cytoplasm</keyword>
<keyword evidence="3" id="KW-1185">Reference proteome</keyword>
<dbReference type="GO" id="GO:0005737">
    <property type="term" value="C:cytoplasm"/>
    <property type="evidence" value="ECO:0007669"/>
    <property type="project" value="UniProtKB-SubCell"/>
</dbReference>
<accession>A0A662ZK37</accession>
<proteinExistence type="inferred from homology"/>
<dbReference type="HAMAP" id="MF_01523">
    <property type="entry name" value="16SrRNA_methyltr_J"/>
    <property type="match status" value="1"/>
</dbReference>
<dbReference type="SUPFAM" id="SSF53335">
    <property type="entry name" value="S-adenosyl-L-methionine-dependent methyltransferases"/>
    <property type="match status" value="1"/>
</dbReference>
<dbReference type="Proteomes" id="UP000243745">
    <property type="component" value="Unassembled WGS sequence"/>
</dbReference>
<comment type="caution">
    <text evidence="1">Lacks conserved residue(s) required for the propagation of feature annotation.</text>
</comment>
<dbReference type="AlphaFoldDB" id="A0A662ZK37"/>
<reference evidence="2 3" key="1">
    <citation type="submission" date="2016-10" db="EMBL/GenBank/DDBJ databases">
        <authorList>
            <person name="Varghese N."/>
            <person name="Submissions S."/>
        </authorList>
    </citation>
    <scope>NUCLEOTIDE SEQUENCE [LARGE SCALE GENOMIC DNA]</scope>
    <source>
        <strain evidence="2 3">DSM 1361</strain>
    </source>
</reference>
<dbReference type="OrthoDB" id="3191794at2"/>
<evidence type="ECO:0000313" key="2">
    <source>
        <dbReference type="EMBL" id="SFP75274.1"/>
    </source>
</evidence>
<comment type="subcellular location">
    <subcellularLocation>
        <location evidence="1">Cytoplasm</location>
    </subcellularLocation>
</comment>
<keyword evidence="1" id="KW-0949">S-adenosyl-L-methionine</keyword>
<organism evidence="2 3">
    <name type="scientific">Ruminobacter amylophilus</name>
    <dbReference type="NCBI Taxonomy" id="867"/>
    <lineage>
        <taxon>Bacteria</taxon>
        <taxon>Pseudomonadati</taxon>
        <taxon>Pseudomonadota</taxon>
        <taxon>Gammaproteobacteria</taxon>
        <taxon>Aeromonadales</taxon>
        <taxon>Succinivibrionaceae</taxon>
        <taxon>Ruminobacter</taxon>
    </lineage>
</organism>
<sequence length="254" mass="28711">MNSEDVYKLEVIVEDEVLASFCQRELDACRKILCSSPLFIKLSEGMVGLGNLNEPKQGLVFVDFVGGTMAHRRQFGGGKKSEAVARACFGNMNSPVIFDATAGLGRDAYVNAYLGARVHLFERNPVVRLLLKNGLDRAMSSDNSDFFRERMILEDVSTISEYSGDVVPDTVYLDPMYPERQKSALVKKEMRTFHELIGCDEDRLELLDDARKIAGKRVVMKNPKWAPILNEKVRTAEVVTKNHRFDIYSPLLRR</sequence>
<dbReference type="Gene3D" id="3.40.50.150">
    <property type="entry name" value="Vaccinia Virus protein VP39"/>
    <property type="match status" value="1"/>
</dbReference>
<comment type="similarity">
    <text evidence="1">Belongs to the methyltransferase superfamily. RsmJ family.</text>
</comment>
<dbReference type="PANTHER" id="PTHR36112">
    <property type="entry name" value="RIBOSOMAL RNA SMALL SUBUNIT METHYLTRANSFERASE J"/>
    <property type="match status" value="1"/>
</dbReference>
<evidence type="ECO:0000256" key="1">
    <source>
        <dbReference type="HAMAP-Rule" id="MF_01523"/>
    </source>
</evidence>
<feature type="binding site" evidence="1">
    <location>
        <begin position="122"/>
        <end position="123"/>
    </location>
    <ligand>
        <name>S-adenosyl-L-methionine</name>
        <dbReference type="ChEBI" id="CHEBI:59789"/>
    </ligand>
</feature>
<comment type="catalytic activity">
    <reaction evidence="1">
        <text>guanosine(1516) in 16S rRNA + S-adenosyl-L-methionine = N(2)-methylguanosine(1516) in 16S rRNA + S-adenosyl-L-homocysteine + H(+)</text>
        <dbReference type="Rhea" id="RHEA:43220"/>
        <dbReference type="Rhea" id="RHEA-COMP:10412"/>
        <dbReference type="Rhea" id="RHEA-COMP:10413"/>
        <dbReference type="ChEBI" id="CHEBI:15378"/>
        <dbReference type="ChEBI" id="CHEBI:57856"/>
        <dbReference type="ChEBI" id="CHEBI:59789"/>
        <dbReference type="ChEBI" id="CHEBI:74269"/>
        <dbReference type="ChEBI" id="CHEBI:74481"/>
        <dbReference type="EC" id="2.1.1.242"/>
    </reaction>
</comment>
<protein>
    <recommendedName>
        <fullName evidence="1">Ribosomal RNA small subunit methyltransferase J</fullName>
        <ecNumber evidence="1">2.1.1.242</ecNumber>
    </recommendedName>
    <alternativeName>
        <fullName evidence="1">16S rRNA m2G1516 methyltransferase</fullName>
    </alternativeName>
    <alternativeName>
        <fullName evidence="1">rRNA (guanine-N(2)-)-methyltransferase</fullName>
    </alternativeName>
</protein>
<dbReference type="GO" id="GO:0008990">
    <property type="term" value="F:rRNA (guanine-N2-)-methyltransferase activity"/>
    <property type="evidence" value="ECO:0007669"/>
    <property type="project" value="UniProtKB-UniRule"/>
</dbReference>
<keyword evidence="1 2" id="KW-0808">Transferase</keyword>
<name>A0A662ZK37_9GAMM</name>
<dbReference type="EMBL" id="FOXF01000070">
    <property type="protein sequence ID" value="SFP75274.1"/>
    <property type="molecule type" value="Genomic_DNA"/>
</dbReference>